<dbReference type="Proteomes" id="UP000242497">
    <property type="component" value="Unassembled WGS sequence"/>
</dbReference>
<accession>A0A1M6N9Q9</accession>
<evidence type="ECO:0000313" key="3">
    <source>
        <dbReference type="EMBL" id="SHJ92458.1"/>
    </source>
</evidence>
<organism evidence="3 4">
    <name type="scientific">Tepidibacter formicigenes DSM 15518</name>
    <dbReference type="NCBI Taxonomy" id="1123349"/>
    <lineage>
        <taxon>Bacteria</taxon>
        <taxon>Bacillati</taxon>
        <taxon>Bacillota</taxon>
        <taxon>Clostridia</taxon>
        <taxon>Peptostreptococcales</taxon>
        <taxon>Peptostreptococcaceae</taxon>
        <taxon>Tepidibacter</taxon>
    </lineage>
</organism>
<reference evidence="4" key="1">
    <citation type="submission" date="2016-11" db="EMBL/GenBank/DDBJ databases">
        <authorList>
            <person name="Varghese N."/>
            <person name="Submissions S."/>
        </authorList>
    </citation>
    <scope>NUCLEOTIDE SEQUENCE [LARGE SCALE GENOMIC DNA]</scope>
    <source>
        <strain evidence="4">DSM 15518</strain>
    </source>
</reference>
<sequence>MCYDIEILQKIIDNAYEGDINEVLSHIKTCPSCKNAFEKLKHEDNFIENVLNEGIKIPPRRPINIYTVDFKEKQNNKRRIFNMSKKARRWSAIAAGIVICGGLLFAEPVRAKAEELLKMFRMQEITTVSISESDISEIDKLFREGNGYKDIPNIGSIDVSSQGKEIRIENPKGADEIKEKMNIDRIVKVPKGFVYDYASKEPKADVTIKLDIDKTNDLLKYLGEEISLPKLLDKKPFIIHFNDIVSYEIVKETKNEDEIRKYINVTQMDAPTVEIPKDVDEKKLIKTLFSMKFLPENLKKQFMSIDNLTSTLPVPYSTEYQTKEDITVNGQNAILIKDKDSKYPYLSIYFKDKDKVYVVNSNCSVEEILPLIEEMK</sequence>
<dbReference type="Pfam" id="PF14285">
    <property type="entry name" value="DUF4367"/>
    <property type="match status" value="1"/>
</dbReference>
<protein>
    <recommendedName>
        <fullName evidence="2">DUF4367 domain-containing protein</fullName>
    </recommendedName>
</protein>
<dbReference type="RefSeq" id="WP_072888218.1">
    <property type="nucleotide sequence ID" value="NZ_FRAE01000021.1"/>
</dbReference>
<dbReference type="OrthoDB" id="2079550at2"/>
<evidence type="ECO:0000259" key="2">
    <source>
        <dbReference type="Pfam" id="PF14285"/>
    </source>
</evidence>
<dbReference type="EMBL" id="FRAE01000021">
    <property type="protein sequence ID" value="SHJ92458.1"/>
    <property type="molecule type" value="Genomic_DNA"/>
</dbReference>
<keyword evidence="1" id="KW-0812">Transmembrane</keyword>
<keyword evidence="4" id="KW-1185">Reference proteome</keyword>
<feature type="domain" description="DUF4367" evidence="2">
    <location>
        <begin position="316"/>
        <end position="375"/>
    </location>
</feature>
<name>A0A1M6N9Q9_9FIRM</name>
<keyword evidence="1" id="KW-1133">Transmembrane helix</keyword>
<gene>
    <name evidence="3" type="ORF">SAMN02744037_01200</name>
</gene>
<dbReference type="STRING" id="1123349.SAMN02744037_01200"/>
<dbReference type="InterPro" id="IPR025377">
    <property type="entry name" value="DUF4367"/>
</dbReference>
<keyword evidence="1" id="KW-0472">Membrane</keyword>
<evidence type="ECO:0000256" key="1">
    <source>
        <dbReference type="SAM" id="Phobius"/>
    </source>
</evidence>
<evidence type="ECO:0000313" key="4">
    <source>
        <dbReference type="Proteomes" id="UP000242497"/>
    </source>
</evidence>
<feature type="transmembrane region" description="Helical" evidence="1">
    <location>
        <begin position="87"/>
        <end position="106"/>
    </location>
</feature>
<dbReference type="AlphaFoldDB" id="A0A1M6N9Q9"/>
<proteinExistence type="predicted"/>